<dbReference type="RefSeq" id="XP_016210885.1">
    <property type="nucleotide sequence ID" value="XM_016361310.1"/>
</dbReference>
<proteinExistence type="predicted"/>
<dbReference type="HOGENOM" id="CLU_2943615_0_0_1"/>
<sequence length="60" mass="6264">MLYIIHRATGAAQIQQDNPDGKLNALAAAEDDDEVGEAPAMLTVTEGAEVVTELVIGVDI</sequence>
<keyword evidence="2" id="KW-1185">Reference proteome</keyword>
<dbReference type="AlphaFoldDB" id="A0A0D1XFS0"/>
<reference evidence="1 2" key="1">
    <citation type="submission" date="2015-01" db="EMBL/GenBank/DDBJ databases">
        <title>The Genome Sequence of Ochroconis gallopava CBS43764.</title>
        <authorList>
            <consortium name="The Broad Institute Genomics Platform"/>
            <person name="Cuomo C."/>
            <person name="de Hoog S."/>
            <person name="Gorbushina A."/>
            <person name="Stielow B."/>
            <person name="Teixiera M."/>
            <person name="Abouelleil A."/>
            <person name="Chapman S.B."/>
            <person name="Priest M."/>
            <person name="Young S.K."/>
            <person name="Wortman J."/>
            <person name="Nusbaum C."/>
            <person name="Birren B."/>
        </authorList>
    </citation>
    <scope>NUCLEOTIDE SEQUENCE [LARGE SCALE GENOMIC DNA]</scope>
    <source>
        <strain evidence="1 2">CBS 43764</strain>
    </source>
</reference>
<accession>A0A0D1XFS0</accession>
<dbReference type="InParanoid" id="A0A0D1XFS0"/>
<dbReference type="VEuPathDB" id="FungiDB:PV09_07533"/>
<evidence type="ECO:0000313" key="2">
    <source>
        <dbReference type="Proteomes" id="UP000053259"/>
    </source>
</evidence>
<protein>
    <submittedName>
        <fullName evidence="1">Uncharacterized protein</fullName>
    </submittedName>
</protein>
<dbReference type="GeneID" id="27315506"/>
<name>A0A0D1XFS0_9PEZI</name>
<gene>
    <name evidence="1" type="ORF">PV09_07533</name>
</gene>
<dbReference type="Proteomes" id="UP000053259">
    <property type="component" value="Unassembled WGS sequence"/>
</dbReference>
<organism evidence="1 2">
    <name type="scientific">Verruconis gallopava</name>
    <dbReference type="NCBI Taxonomy" id="253628"/>
    <lineage>
        <taxon>Eukaryota</taxon>
        <taxon>Fungi</taxon>
        <taxon>Dikarya</taxon>
        <taxon>Ascomycota</taxon>
        <taxon>Pezizomycotina</taxon>
        <taxon>Dothideomycetes</taxon>
        <taxon>Pleosporomycetidae</taxon>
        <taxon>Venturiales</taxon>
        <taxon>Sympoventuriaceae</taxon>
        <taxon>Verruconis</taxon>
    </lineage>
</organism>
<dbReference type="EMBL" id="KN847558">
    <property type="protein sequence ID" value="KIW01016.1"/>
    <property type="molecule type" value="Genomic_DNA"/>
</dbReference>
<evidence type="ECO:0000313" key="1">
    <source>
        <dbReference type="EMBL" id="KIW01016.1"/>
    </source>
</evidence>